<dbReference type="OrthoDB" id="103227at2"/>
<evidence type="ECO:0000256" key="1">
    <source>
        <dbReference type="SAM" id="SignalP"/>
    </source>
</evidence>
<keyword evidence="1" id="KW-0732">Signal</keyword>
<comment type="caution">
    <text evidence="2">The sequence shown here is derived from an EMBL/GenBank/DDBJ whole genome shotgun (WGS) entry which is preliminary data.</text>
</comment>
<evidence type="ECO:0008006" key="4">
    <source>
        <dbReference type="Google" id="ProtNLM"/>
    </source>
</evidence>
<organism evidence="2 3">
    <name type="scientific">Reyranella soli</name>
    <dbReference type="NCBI Taxonomy" id="1230389"/>
    <lineage>
        <taxon>Bacteria</taxon>
        <taxon>Pseudomonadati</taxon>
        <taxon>Pseudomonadota</taxon>
        <taxon>Alphaproteobacteria</taxon>
        <taxon>Hyphomicrobiales</taxon>
        <taxon>Reyranellaceae</taxon>
        <taxon>Reyranella</taxon>
    </lineage>
</organism>
<name>A0A512N9T5_9HYPH</name>
<dbReference type="AlphaFoldDB" id="A0A512N9T5"/>
<dbReference type="InterPro" id="IPR036938">
    <property type="entry name" value="PAP2/HPO_sf"/>
</dbReference>
<dbReference type="SUPFAM" id="SSF48317">
    <property type="entry name" value="Acid phosphatase/Vanadium-dependent haloperoxidase"/>
    <property type="match status" value="1"/>
</dbReference>
<evidence type="ECO:0000313" key="2">
    <source>
        <dbReference type="EMBL" id="GEP55735.1"/>
    </source>
</evidence>
<evidence type="ECO:0000313" key="3">
    <source>
        <dbReference type="Proteomes" id="UP000321058"/>
    </source>
</evidence>
<feature type="chain" id="PRO_5021868382" description="Phosphatidic acid phosphatase type 2/haloperoxidase domain-containing protein" evidence="1">
    <location>
        <begin position="26"/>
        <end position="410"/>
    </location>
</feature>
<feature type="signal peptide" evidence="1">
    <location>
        <begin position="1"/>
        <end position="25"/>
    </location>
</feature>
<dbReference type="EMBL" id="BKAJ01000045">
    <property type="protein sequence ID" value="GEP55735.1"/>
    <property type="molecule type" value="Genomic_DNA"/>
</dbReference>
<dbReference type="PANTHER" id="PTHR34599">
    <property type="entry name" value="PEROXIDASE-RELATED"/>
    <property type="match status" value="1"/>
</dbReference>
<dbReference type="Proteomes" id="UP000321058">
    <property type="component" value="Unassembled WGS sequence"/>
</dbReference>
<protein>
    <recommendedName>
        <fullName evidence="4">Phosphatidic acid phosphatase type 2/haloperoxidase domain-containing protein</fullName>
    </recommendedName>
</protein>
<dbReference type="CDD" id="cd03398">
    <property type="entry name" value="PAP2_haloperoxidase"/>
    <property type="match status" value="1"/>
</dbReference>
<accession>A0A512N9T5</accession>
<dbReference type="RefSeq" id="WP_147149818.1">
    <property type="nucleotide sequence ID" value="NZ_BKAJ01000045.1"/>
</dbReference>
<sequence length="410" mass="43862">MRMLSRAITGSIAAAVFAVATPASADVITDWNQTAIAAMKVANVAGNPWTRNMAIVHVAMSDAVNSVQNKYAIHVPGGAPAPGASPEAAAAAAARAVLLKQLPGQKALIEQAYEASTKDIPDGAAKKDGIAIGEKCAAAIIADRASDGTSVPDTYRPVTTPGTWIPTTSPIFAEYARAAPWVMKSADQMRPPPPPDLKSDLYARDYNETKEMGGAKSTKRTAEQTAAVKFWSQLNFGPAWQEAARQLSAARNLSLADNARLFALLNMGTANTFIIDWDAKFTYNFWRPITAIRNGDQDGNDATERDAGWTPLNATPMHPEYPSQAAIVAGVSMGIFEGLLGPGLSMPVVASDLMDPKMQRQFANVQAMSDETRDVRIWGGIHFRNSLDVGYQMGRKIAVFLIENSLKPTG</sequence>
<proteinExistence type="predicted"/>
<dbReference type="Gene3D" id="1.10.606.20">
    <property type="match status" value="1"/>
</dbReference>
<dbReference type="InterPro" id="IPR052559">
    <property type="entry name" value="V-haloperoxidase"/>
</dbReference>
<gene>
    <name evidence="2" type="ORF">RSO01_29010</name>
</gene>
<keyword evidence="3" id="KW-1185">Reference proteome</keyword>
<reference evidence="2 3" key="1">
    <citation type="submission" date="2019-07" db="EMBL/GenBank/DDBJ databases">
        <title>Whole genome shotgun sequence of Reyranella soli NBRC 108950.</title>
        <authorList>
            <person name="Hosoyama A."/>
            <person name="Uohara A."/>
            <person name="Ohji S."/>
            <person name="Ichikawa N."/>
        </authorList>
    </citation>
    <scope>NUCLEOTIDE SEQUENCE [LARGE SCALE GENOMIC DNA]</scope>
    <source>
        <strain evidence="2 3">NBRC 108950</strain>
    </source>
</reference>
<dbReference type="PANTHER" id="PTHR34599:SF1">
    <property type="entry name" value="PHOSPHATIDIC ACID PHOSPHATASE TYPE 2_HALOPEROXIDASE DOMAIN-CONTAINING PROTEIN"/>
    <property type="match status" value="1"/>
</dbReference>